<protein>
    <submittedName>
        <fullName evidence="2">GAF domain-containing protein</fullName>
    </submittedName>
</protein>
<proteinExistence type="predicted"/>
<dbReference type="PANTHER" id="PTHR43102:SF2">
    <property type="entry name" value="GAF DOMAIN-CONTAINING PROTEIN"/>
    <property type="match status" value="1"/>
</dbReference>
<dbReference type="InterPro" id="IPR001610">
    <property type="entry name" value="PAC"/>
</dbReference>
<dbReference type="InterPro" id="IPR035965">
    <property type="entry name" value="PAS-like_dom_sf"/>
</dbReference>
<dbReference type="EMBL" id="FNAC01000058">
    <property type="protein sequence ID" value="SDD77081.1"/>
    <property type="molecule type" value="Genomic_DNA"/>
</dbReference>
<organism evidence="2 3">
    <name type="scientific">Algoriphagus faecimaris</name>
    <dbReference type="NCBI Taxonomy" id="686796"/>
    <lineage>
        <taxon>Bacteria</taxon>
        <taxon>Pseudomonadati</taxon>
        <taxon>Bacteroidota</taxon>
        <taxon>Cytophagia</taxon>
        <taxon>Cytophagales</taxon>
        <taxon>Cyclobacteriaceae</taxon>
        <taxon>Algoriphagus</taxon>
    </lineage>
</organism>
<dbReference type="Proteomes" id="UP000199060">
    <property type="component" value="Unassembled WGS sequence"/>
</dbReference>
<feature type="domain" description="PAC" evidence="1">
    <location>
        <begin position="365"/>
        <end position="416"/>
    </location>
</feature>
<dbReference type="SMART" id="SM00086">
    <property type="entry name" value="PAC"/>
    <property type="match status" value="2"/>
</dbReference>
<dbReference type="STRING" id="686796.SAMN04488104_105810"/>
<dbReference type="InterPro" id="IPR000700">
    <property type="entry name" value="PAS-assoc_C"/>
</dbReference>
<sequence>MDFDNQGLASYEIIGTPAEEMYDQITAMAAEICQCPVGLIVFLEKERQWFKSVYGFSLKETPIEYSICKRFQEKEMDQMIINDLKNSDHFSQHPARLEYGIQFYAGFPLRAENGQVIGSCCVLDFKPNKLTEFQIRNLQLLTQQVMQLLAQHKAYKRLEREKEELKSWQKIVHQSAELSKIGGIYIDFKNQKVVLGEHTKRLFNLHDSYSLSYDEYLNQKFDLIDNPLGHLLKKIRQFDPDTPTPSNSCILKLEAFEKVFQINYAINQSKLICTFLDISENKNLEDKILSYKVMMEEVELQREIGAWEVDTQTNQLNWTENTYKIYGIPPNTPLDLDYVKSFYSNISFSSMERDFNDCISKRQAYNSIYQFKSHDKKKKWVRVTARPLIQGGEVRKVIGSIQDITKDYQLKEELTKNINLLKEKNNFLTNLANNNSFFIYKMNQEGRITFVNEYYKRTFQNANELRIGEKINDEVLIGESKLEAIKVAQAAFRNKGEIYRVKLIQKNNKGKELTCQWDFSVYEGKNEDELLCIGYDISELEAKTKQLLQTSKLTSFFNGKLIEFNNLVSHNFRSHVASIKGLFSLIELSKSNEEKFEFLNLAKGSLETLDETLFNLNSITDLNLPNETEVDPINLNFFFLQIIKNSFPFLLTKDHRFRFEVAEDLIILNFPEYLKIIVIQILSFGFKSRPENEPYWLSIKAYQKDTDFIHIDISNNSKQAFKMEEQEFAHFRDDKWKISSAQNLMKFLGGRLTINNDGANSITFKLSLPNGN</sequence>
<name>A0A1G6XG95_9BACT</name>
<dbReference type="SMART" id="SM00065">
    <property type="entry name" value="GAF"/>
    <property type="match status" value="1"/>
</dbReference>
<dbReference type="InterPro" id="IPR029016">
    <property type="entry name" value="GAF-like_dom_sf"/>
</dbReference>
<dbReference type="RefSeq" id="WP_087941250.1">
    <property type="nucleotide sequence ID" value="NZ_FNAC01000058.1"/>
</dbReference>
<accession>A0A1G6XG95</accession>
<evidence type="ECO:0000259" key="1">
    <source>
        <dbReference type="PROSITE" id="PS50113"/>
    </source>
</evidence>
<dbReference type="InterPro" id="IPR003018">
    <property type="entry name" value="GAF"/>
</dbReference>
<keyword evidence="3" id="KW-1185">Reference proteome</keyword>
<dbReference type="PANTHER" id="PTHR43102">
    <property type="entry name" value="SLR1143 PROTEIN"/>
    <property type="match status" value="1"/>
</dbReference>
<dbReference type="SUPFAM" id="SSF55785">
    <property type="entry name" value="PYP-like sensor domain (PAS domain)"/>
    <property type="match status" value="2"/>
</dbReference>
<gene>
    <name evidence="2" type="ORF">SAMN04488104_105810</name>
</gene>
<dbReference type="OrthoDB" id="9811889at2"/>
<reference evidence="3" key="1">
    <citation type="submission" date="2016-10" db="EMBL/GenBank/DDBJ databases">
        <authorList>
            <person name="Varghese N."/>
            <person name="Submissions S."/>
        </authorList>
    </citation>
    <scope>NUCLEOTIDE SEQUENCE [LARGE SCALE GENOMIC DNA]</scope>
    <source>
        <strain evidence="3">DSM 23095</strain>
    </source>
</reference>
<evidence type="ECO:0000313" key="2">
    <source>
        <dbReference type="EMBL" id="SDD77081.1"/>
    </source>
</evidence>
<dbReference type="Gene3D" id="3.30.450.40">
    <property type="match status" value="1"/>
</dbReference>
<dbReference type="AlphaFoldDB" id="A0A1G6XG95"/>
<dbReference type="PROSITE" id="PS50113">
    <property type="entry name" value="PAC"/>
    <property type="match status" value="1"/>
</dbReference>
<dbReference type="Gene3D" id="3.30.450.20">
    <property type="entry name" value="PAS domain"/>
    <property type="match status" value="3"/>
</dbReference>
<dbReference type="InterPro" id="IPR036890">
    <property type="entry name" value="HATPase_C_sf"/>
</dbReference>
<dbReference type="SUPFAM" id="SSF55874">
    <property type="entry name" value="ATPase domain of HSP90 chaperone/DNA topoisomerase II/histidine kinase"/>
    <property type="match status" value="1"/>
</dbReference>
<dbReference type="SUPFAM" id="SSF55781">
    <property type="entry name" value="GAF domain-like"/>
    <property type="match status" value="1"/>
</dbReference>
<evidence type="ECO:0000313" key="3">
    <source>
        <dbReference type="Proteomes" id="UP000199060"/>
    </source>
</evidence>
<dbReference type="Pfam" id="PF01590">
    <property type="entry name" value="GAF"/>
    <property type="match status" value="1"/>
</dbReference>